<sequence length="88" mass="10067">MQARFKILTTGCYYDVRVQADFFPALAVVHNFIRRHDPHNDVDNVQGIGGVNDEEADEVISATQTAEAKEATKVRNRIAKRMWKKYNS</sequence>
<evidence type="ECO:0008006" key="3">
    <source>
        <dbReference type="Google" id="ProtNLM"/>
    </source>
</evidence>
<proteinExistence type="predicted"/>
<evidence type="ECO:0000313" key="2">
    <source>
        <dbReference type="Proteomes" id="UP000077671"/>
    </source>
</evidence>
<protein>
    <recommendedName>
        <fullName evidence="3">DDE Tnp4 domain-containing protein</fullName>
    </recommendedName>
</protein>
<gene>
    <name evidence="1" type="ORF">A4X03_0g8744</name>
</gene>
<reference evidence="1" key="1">
    <citation type="submission" date="2016-04" db="EMBL/GenBank/DDBJ databases">
        <authorList>
            <person name="Nguyen H.D."/>
            <person name="Kesanakurti P."/>
            <person name="Cullis J."/>
            <person name="Levesque C.A."/>
            <person name="Hambleton S."/>
        </authorList>
    </citation>
    <scope>NUCLEOTIDE SEQUENCE</scope>
    <source>
        <strain evidence="1">DAOMC 238032</strain>
    </source>
</reference>
<dbReference type="EMBL" id="LWDD02002861">
    <property type="protein sequence ID" value="KAE8238918.1"/>
    <property type="molecule type" value="Genomic_DNA"/>
</dbReference>
<dbReference type="Proteomes" id="UP000077671">
    <property type="component" value="Unassembled WGS sequence"/>
</dbReference>
<evidence type="ECO:0000313" key="1">
    <source>
        <dbReference type="EMBL" id="KAE8238918.1"/>
    </source>
</evidence>
<name>A0A8T8SFE2_9BASI</name>
<organism evidence="1 2">
    <name type="scientific">Tilletia caries</name>
    <name type="common">wheat bunt fungus</name>
    <dbReference type="NCBI Taxonomy" id="13290"/>
    <lineage>
        <taxon>Eukaryota</taxon>
        <taxon>Fungi</taxon>
        <taxon>Dikarya</taxon>
        <taxon>Basidiomycota</taxon>
        <taxon>Ustilaginomycotina</taxon>
        <taxon>Exobasidiomycetes</taxon>
        <taxon>Tilletiales</taxon>
        <taxon>Tilletiaceae</taxon>
        <taxon>Tilletia</taxon>
    </lineage>
</organism>
<accession>A0A8T8SFE2</accession>
<comment type="caution">
    <text evidence="1">The sequence shown here is derived from an EMBL/GenBank/DDBJ whole genome shotgun (WGS) entry which is preliminary data.</text>
</comment>
<reference evidence="1" key="2">
    <citation type="journal article" date="2019" name="IMA Fungus">
        <title>Genome sequencing and comparison of five Tilletia species to identify candidate genes for the detection of regulated species infecting wheat.</title>
        <authorList>
            <person name="Nguyen H.D.T."/>
            <person name="Sultana T."/>
            <person name="Kesanakurti P."/>
            <person name="Hambleton S."/>
        </authorList>
    </citation>
    <scope>NUCLEOTIDE SEQUENCE</scope>
    <source>
        <strain evidence="1">DAOMC 238032</strain>
    </source>
</reference>
<dbReference type="AlphaFoldDB" id="A0A8T8SFE2"/>